<reference evidence="1" key="2">
    <citation type="submission" date="2015-03" db="EMBL/GenBank/DDBJ databases">
        <authorList>
            <person name="Chow C.-E.T."/>
            <person name="Winget D.M."/>
            <person name="White R.A.III."/>
            <person name="Hallam S.J."/>
            <person name="Suttle C.A."/>
        </authorList>
    </citation>
    <scope>NUCLEOTIDE SEQUENCE</scope>
    <source>
        <strain evidence="1">Anoxic3_5</strain>
    </source>
</reference>
<proteinExistence type="predicted"/>
<organism evidence="1">
    <name type="scientific">uncultured marine virus</name>
    <dbReference type="NCBI Taxonomy" id="186617"/>
    <lineage>
        <taxon>Viruses</taxon>
        <taxon>environmental samples</taxon>
    </lineage>
</organism>
<sequence length="78" mass="8582">MARALALHPLALLASESALIALLPAKTHPITQARRSQSPILTLPVICRAILTRYRTLKAYLYDLPSLSWASLSVFVQV</sequence>
<accession>A0A0F7L131</accession>
<evidence type="ECO:0000313" key="1">
    <source>
        <dbReference type="EMBL" id="AKH46259.1"/>
    </source>
</evidence>
<name>A0A0F7L131_9VIRU</name>
<protein>
    <submittedName>
        <fullName evidence="1">Uncharacterized protein</fullName>
    </submittedName>
</protein>
<dbReference type="EMBL" id="KR029580">
    <property type="protein sequence ID" value="AKH46259.1"/>
    <property type="molecule type" value="Genomic_DNA"/>
</dbReference>
<reference evidence="1" key="1">
    <citation type="journal article" date="2015" name="Front. Microbiol.">
        <title>Combining genomic sequencing methods to explore viral diversity and reveal potential virus-host interactions.</title>
        <authorList>
            <person name="Chow C.E."/>
            <person name="Winget D.M."/>
            <person name="White R.A.III."/>
            <person name="Hallam S.J."/>
            <person name="Suttle C.A."/>
        </authorList>
    </citation>
    <scope>NUCLEOTIDE SEQUENCE</scope>
    <source>
        <strain evidence="1">Anoxic3_5</strain>
    </source>
</reference>